<dbReference type="Proteomes" id="UP000198287">
    <property type="component" value="Unassembled WGS sequence"/>
</dbReference>
<keyword evidence="3 8" id="KW-0328">Glycosyltransferase</keyword>
<organism evidence="9 10">
    <name type="scientific">Folsomia candida</name>
    <name type="common">Springtail</name>
    <dbReference type="NCBI Taxonomy" id="158441"/>
    <lineage>
        <taxon>Eukaryota</taxon>
        <taxon>Metazoa</taxon>
        <taxon>Ecdysozoa</taxon>
        <taxon>Arthropoda</taxon>
        <taxon>Hexapoda</taxon>
        <taxon>Collembola</taxon>
        <taxon>Entomobryomorpha</taxon>
        <taxon>Isotomoidea</taxon>
        <taxon>Isotomidae</taxon>
        <taxon>Proisotominae</taxon>
        <taxon>Folsomia</taxon>
    </lineage>
</organism>
<dbReference type="STRING" id="158441.A0A226ECB0"/>
<dbReference type="OrthoDB" id="6433308at2759"/>
<dbReference type="PANTHER" id="PTHR21461:SF69">
    <property type="entry name" value="GLYCOSYLTRANSFERASE FAMILY 92 PROTEIN"/>
    <property type="match status" value="1"/>
</dbReference>
<dbReference type="InterPro" id="IPR008166">
    <property type="entry name" value="Glyco_transf_92"/>
</dbReference>
<evidence type="ECO:0000256" key="1">
    <source>
        <dbReference type="ARBA" id="ARBA00004167"/>
    </source>
</evidence>
<keyword evidence="10" id="KW-1185">Reference proteome</keyword>
<name>A0A226ECB0_FOLCA</name>
<protein>
    <recommendedName>
        <fullName evidence="8">Glycosyltransferase family 92 protein</fullName>
        <ecNumber evidence="8">2.4.1.-</ecNumber>
    </recommendedName>
</protein>
<dbReference type="AlphaFoldDB" id="A0A226ECB0"/>
<comment type="similarity">
    <text evidence="2 8">Belongs to the glycosyltransferase 92 family.</text>
</comment>
<comment type="caution">
    <text evidence="9">The sequence shown here is derived from an EMBL/GenBank/DDBJ whole genome shotgun (WGS) entry which is preliminary data.</text>
</comment>
<dbReference type="GO" id="GO:0016757">
    <property type="term" value="F:glycosyltransferase activity"/>
    <property type="evidence" value="ECO:0007669"/>
    <property type="project" value="UniProtKB-UniRule"/>
</dbReference>
<reference evidence="9 10" key="1">
    <citation type="submission" date="2015-12" db="EMBL/GenBank/DDBJ databases">
        <title>The genome of Folsomia candida.</title>
        <authorList>
            <person name="Faddeeva A."/>
            <person name="Derks M.F."/>
            <person name="Anvar Y."/>
            <person name="Smit S."/>
            <person name="Van Straalen N."/>
            <person name="Roelofs D."/>
        </authorList>
    </citation>
    <scope>NUCLEOTIDE SEQUENCE [LARGE SCALE GENOMIC DNA]</scope>
    <source>
        <strain evidence="9 10">VU population</strain>
        <tissue evidence="9">Whole body</tissue>
    </source>
</reference>
<evidence type="ECO:0000313" key="9">
    <source>
        <dbReference type="EMBL" id="OXA54401.1"/>
    </source>
</evidence>
<sequence>MRQSFLSRILNQSPKKRILRIRFIIILVAIVFVVAQFWLQNCPSKRLHPSSSRVSKLTSQEKQIIVKNLKLGVDWKEVNVPDSFHNATNKPKFFVYSAYFDTNEDFMRVIAITPSFSRQRFYCHLFDEEIQLFTTVPGIISTTKYGLGSTMKYSMAFILCHLDMNPNELETQSIIKKAKFTVISPFRKMPDSDLFTSNGTIASNLMSIPNPVYKGDEEPYKFVACVQPTFNFDRVEAFLEWVEFQKMMGVTHFAFYNMSIGPRVSCVMKSAAINAETPVTVLKWTPPINDETQLHTNGQIAQLNDCSFRYRGVSKYLVQLDLDEFIIPNPTFAKDYYQLVNVLNNAWRSMSRPGVIAVYQFPSAFFDPGFGYFQTSPAVATDKTRRFGINDLQLYRYVKRHDPINSSGYRSKLISIPWNVVEPGLHVLDEPVFNGYEYVVPQELGYIHHYRRFFDCGNNCSFIRQRIDTEAHFYVQELSRRMHNLAKKLEKECDLGSLKSNM</sequence>
<evidence type="ECO:0000256" key="8">
    <source>
        <dbReference type="RuleBase" id="RU366017"/>
    </source>
</evidence>
<keyword evidence="4 8" id="KW-0808">Transferase</keyword>
<dbReference type="PANTHER" id="PTHR21461">
    <property type="entry name" value="GLYCOSYLTRANSFERASE FAMILY 92 PROTEIN"/>
    <property type="match status" value="1"/>
</dbReference>
<evidence type="ECO:0000256" key="7">
    <source>
        <dbReference type="ARBA" id="ARBA00023136"/>
    </source>
</evidence>
<evidence type="ECO:0000256" key="4">
    <source>
        <dbReference type="ARBA" id="ARBA00022679"/>
    </source>
</evidence>
<dbReference type="EMBL" id="LNIX01000005">
    <property type="protein sequence ID" value="OXA54401.1"/>
    <property type="molecule type" value="Genomic_DNA"/>
</dbReference>
<proteinExistence type="inferred from homology"/>
<evidence type="ECO:0000313" key="10">
    <source>
        <dbReference type="Proteomes" id="UP000198287"/>
    </source>
</evidence>
<dbReference type="OMA" id="IPIRYRI"/>
<dbReference type="GO" id="GO:0016020">
    <property type="term" value="C:membrane"/>
    <property type="evidence" value="ECO:0007669"/>
    <property type="project" value="UniProtKB-SubCell"/>
</dbReference>
<accession>A0A226ECB0</accession>
<evidence type="ECO:0000256" key="5">
    <source>
        <dbReference type="ARBA" id="ARBA00022692"/>
    </source>
</evidence>
<dbReference type="GO" id="GO:0005737">
    <property type="term" value="C:cytoplasm"/>
    <property type="evidence" value="ECO:0007669"/>
    <property type="project" value="TreeGrafter"/>
</dbReference>
<feature type="transmembrane region" description="Helical" evidence="8">
    <location>
        <begin position="21"/>
        <end position="39"/>
    </location>
</feature>
<keyword evidence="7 8" id="KW-0472">Membrane</keyword>
<evidence type="ECO:0000256" key="2">
    <source>
        <dbReference type="ARBA" id="ARBA00007647"/>
    </source>
</evidence>
<dbReference type="EC" id="2.4.1.-" evidence="8"/>
<evidence type="ECO:0000256" key="3">
    <source>
        <dbReference type="ARBA" id="ARBA00022676"/>
    </source>
</evidence>
<gene>
    <name evidence="9" type="ORF">Fcan01_10289</name>
</gene>
<comment type="subcellular location">
    <subcellularLocation>
        <location evidence="1">Membrane</location>
        <topology evidence="1">Single-pass membrane protein</topology>
    </subcellularLocation>
</comment>
<keyword evidence="6 8" id="KW-1133">Transmembrane helix</keyword>
<evidence type="ECO:0000256" key="6">
    <source>
        <dbReference type="ARBA" id="ARBA00022989"/>
    </source>
</evidence>
<keyword evidence="5 8" id="KW-0812">Transmembrane</keyword>
<dbReference type="Pfam" id="PF01697">
    <property type="entry name" value="Glyco_transf_92"/>
    <property type="match status" value="1"/>
</dbReference>